<dbReference type="EMBL" id="OX596099">
    <property type="protein sequence ID" value="CAM9705419.1"/>
    <property type="molecule type" value="Genomic_DNA"/>
</dbReference>
<proteinExistence type="predicted"/>
<name>A0AC59YHH4_RANTA</name>
<reference evidence="1" key="1">
    <citation type="submission" date="2023-05" db="EMBL/GenBank/DDBJ databases">
        <authorList>
            <consortium name="ELIXIR-Norway"/>
        </authorList>
    </citation>
    <scope>NUCLEOTIDE SEQUENCE</scope>
</reference>
<organism evidence="1 2">
    <name type="scientific">Rangifer tarandus platyrhynchus</name>
    <name type="common">Svalbard reindeer</name>
    <dbReference type="NCBI Taxonomy" id="3082113"/>
    <lineage>
        <taxon>Eukaryota</taxon>
        <taxon>Metazoa</taxon>
        <taxon>Chordata</taxon>
        <taxon>Craniata</taxon>
        <taxon>Vertebrata</taxon>
        <taxon>Euteleostomi</taxon>
        <taxon>Mammalia</taxon>
        <taxon>Eutheria</taxon>
        <taxon>Laurasiatheria</taxon>
        <taxon>Artiodactyla</taxon>
        <taxon>Ruminantia</taxon>
        <taxon>Pecora</taxon>
        <taxon>Cervidae</taxon>
        <taxon>Odocoileinae</taxon>
        <taxon>Rangifer</taxon>
    </lineage>
</organism>
<accession>A0AC59YHH4</accession>
<evidence type="ECO:0000313" key="1">
    <source>
        <dbReference type="EMBL" id="CAM9705419.1"/>
    </source>
</evidence>
<evidence type="ECO:0000313" key="2">
    <source>
        <dbReference type="Proteomes" id="UP001162501"/>
    </source>
</evidence>
<sequence>MFSCSVVSDFATPWTAARQVSLSFTISQSLLKLMSIELVTPSNHLFLCHPLLLPPSIFAIIRVFSNESVLCIMWPKYWNFSISPSNEYSVLISLGIDWWSSSPRDSRVFSNTTV</sequence>
<gene>
    <name evidence="1" type="ORF">MRATA1EN22A_LOCUS6296</name>
</gene>
<reference evidence="1" key="2">
    <citation type="submission" date="2025-03" db="EMBL/GenBank/DDBJ databases">
        <authorList>
            <consortium name="ELIXIR-Norway"/>
            <consortium name="Elixir Norway"/>
        </authorList>
    </citation>
    <scope>NUCLEOTIDE SEQUENCE</scope>
</reference>
<protein>
    <submittedName>
        <fullName evidence="1">Uncharacterized protein</fullName>
    </submittedName>
</protein>
<dbReference type="Proteomes" id="UP001162501">
    <property type="component" value="Chromosome 15"/>
</dbReference>